<dbReference type="PANTHER" id="PTHR30055">
    <property type="entry name" value="HTH-TYPE TRANSCRIPTIONAL REGULATOR RUTR"/>
    <property type="match status" value="1"/>
</dbReference>
<keyword evidence="1" id="KW-0805">Transcription regulation</keyword>
<dbReference type="PROSITE" id="PS50977">
    <property type="entry name" value="HTH_TETR_2"/>
    <property type="match status" value="1"/>
</dbReference>
<dbReference type="InterPro" id="IPR041347">
    <property type="entry name" value="MftR_C"/>
</dbReference>
<feature type="region of interest" description="Disordered" evidence="5">
    <location>
        <begin position="14"/>
        <end position="56"/>
    </location>
</feature>
<dbReference type="SUPFAM" id="SSF46689">
    <property type="entry name" value="Homeodomain-like"/>
    <property type="match status" value="1"/>
</dbReference>
<dbReference type="InterPro" id="IPR023772">
    <property type="entry name" value="DNA-bd_HTH_TetR-type_CS"/>
</dbReference>
<gene>
    <name evidence="7" type="ORF">BDK92_3386</name>
</gene>
<evidence type="ECO:0000313" key="7">
    <source>
        <dbReference type="EMBL" id="RKR89049.1"/>
    </source>
</evidence>
<keyword evidence="8" id="KW-1185">Reference proteome</keyword>
<dbReference type="AlphaFoldDB" id="A0A495JLY5"/>
<evidence type="ECO:0000256" key="4">
    <source>
        <dbReference type="PROSITE-ProRule" id="PRU00335"/>
    </source>
</evidence>
<dbReference type="GO" id="GO:0003700">
    <property type="term" value="F:DNA-binding transcription factor activity"/>
    <property type="evidence" value="ECO:0007669"/>
    <property type="project" value="TreeGrafter"/>
</dbReference>
<dbReference type="PANTHER" id="PTHR30055:SF238">
    <property type="entry name" value="MYCOFACTOCIN BIOSYNTHESIS TRANSCRIPTIONAL REGULATOR MFTR-RELATED"/>
    <property type="match status" value="1"/>
</dbReference>
<feature type="compositionally biased region" description="Basic and acidic residues" evidence="5">
    <location>
        <begin position="45"/>
        <end position="56"/>
    </location>
</feature>
<feature type="domain" description="HTH tetR-type" evidence="6">
    <location>
        <begin position="59"/>
        <end position="119"/>
    </location>
</feature>
<reference evidence="7 8" key="1">
    <citation type="submission" date="2018-10" db="EMBL/GenBank/DDBJ databases">
        <title>Sequencing the genomes of 1000 actinobacteria strains.</title>
        <authorList>
            <person name="Klenk H.-P."/>
        </authorList>
    </citation>
    <scope>NUCLEOTIDE SEQUENCE [LARGE SCALE GENOMIC DNA]</scope>
    <source>
        <strain evidence="7 8">DSM 45175</strain>
    </source>
</reference>
<evidence type="ECO:0000256" key="2">
    <source>
        <dbReference type="ARBA" id="ARBA00023125"/>
    </source>
</evidence>
<dbReference type="PROSITE" id="PS01081">
    <property type="entry name" value="HTH_TETR_1"/>
    <property type="match status" value="1"/>
</dbReference>
<keyword evidence="2 4" id="KW-0238">DNA-binding</keyword>
<organism evidence="7 8">
    <name type="scientific">Micromonospora pisi</name>
    <dbReference type="NCBI Taxonomy" id="589240"/>
    <lineage>
        <taxon>Bacteria</taxon>
        <taxon>Bacillati</taxon>
        <taxon>Actinomycetota</taxon>
        <taxon>Actinomycetes</taxon>
        <taxon>Micromonosporales</taxon>
        <taxon>Micromonosporaceae</taxon>
        <taxon>Micromonospora</taxon>
    </lineage>
</organism>
<dbReference type="Pfam" id="PF17754">
    <property type="entry name" value="TetR_C_14"/>
    <property type="match status" value="1"/>
</dbReference>
<dbReference type="OrthoDB" id="956698at2"/>
<dbReference type="GO" id="GO:0000976">
    <property type="term" value="F:transcription cis-regulatory region binding"/>
    <property type="evidence" value="ECO:0007669"/>
    <property type="project" value="TreeGrafter"/>
</dbReference>
<dbReference type="InterPro" id="IPR009057">
    <property type="entry name" value="Homeodomain-like_sf"/>
</dbReference>
<dbReference type="Pfam" id="PF00440">
    <property type="entry name" value="TetR_N"/>
    <property type="match status" value="1"/>
</dbReference>
<dbReference type="Gene3D" id="1.10.10.60">
    <property type="entry name" value="Homeodomain-like"/>
    <property type="match status" value="1"/>
</dbReference>
<evidence type="ECO:0000256" key="5">
    <source>
        <dbReference type="SAM" id="MobiDB-lite"/>
    </source>
</evidence>
<dbReference type="EMBL" id="RBKT01000001">
    <property type="protein sequence ID" value="RKR89049.1"/>
    <property type="molecule type" value="Genomic_DNA"/>
</dbReference>
<accession>A0A495JLY5</accession>
<evidence type="ECO:0000256" key="1">
    <source>
        <dbReference type="ARBA" id="ARBA00023015"/>
    </source>
</evidence>
<dbReference type="InterPro" id="IPR001647">
    <property type="entry name" value="HTH_TetR"/>
</dbReference>
<name>A0A495JLY5_9ACTN</name>
<sequence>MARYATWQTLTRESPCHPVGVTSSESALPTAPQAATAPQAGRQKPRTDPPANRRERKKLETRAALEQAALRLFAEKGYEHTTVEEIAAEADVAVRTFFRYFASKQHVLFGDVAHQRINHLRAALAASPPDETPLQAISSVLDALDFDEDEQKQISVRLRLLERQPTLISMYLVLNHELRLTIVEFVAARTGLSPRHPYPLLLAGAAVTSWDTALHAWLADDSAPLADLRRQAYAALTAGIPADPPAPA</sequence>
<feature type="DNA-binding region" description="H-T-H motif" evidence="4">
    <location>
        <begin position="82"/>
        <end position="101"/>
    </location>
</feature>
<feature type="compositionally biased region" description="Low complexity" evidence="5">
    <location>
        <begin position="29"/>
        <end position="40"/>
    </location>
</feature>
<evidence type="ECO:0000256" key="3">
    <source>
        <dbReference type="ARBA" id="ARBA00023163"/>
    </source>
</evidence>
<dbReference type="PRINTS" id="PR00455">
    <property type="entry name" value="HTHTETR"/>
</dbReference>
<dbReference type="InterPro" id="IPR050109">
    <property type="entry name" value="HTH-type_TetR-like_transc_reg"/>
</dbReference>
<dbReference type="Proteomes" id="UP000277671">
    <property type="component" value="Unassembled WGS sequence"/>
</dbReference>
<proteinExistence type="predicted"/>
<dbReference type="Gene3D" id="1.10.357.10">
    <property type="entry name" value="Tetracycline Repressor, domain 2"/>
    <property type="match status" value="1"/>
</dbReference>
<comment type="caution">
    <text evidence="7">The sequence shown here is derived from an EMBL/GenBank/DDBJ whole genome shotgun (WGS) entry which is preliminary data.</text>
</comment>
<keyword evidence="3" id="KW-0804">Transcription</keyword>
<evidence type="ECO:0000313" key="8">
    <source>
        <dbReference type="Proteomes" id="UP000277671"/>
    </source>
</evidence>
<protein>
    <submittedName>
        <fullName evidence="7">TetR family transcriptional regulator</fullName>
    </submittedName>
</protein>
<evidence type="ECO:0000259" key="6">
    <source>
        <dbReference type="PROSITE" id="PS50977"/>
    </source>
</evidence>